<dbReference type="InterPro" id="IPR015664">
    <property type="entry name" value="P53_induced"/>
</dbReference>
<keyword evidence="4 8" id="KW-0812">Transmembrane</keyword>
<evidence type="ECO:0000256" key="7">
    <source>
        <dbReference type="ARBA" id="ARBA00023136"/>
    </source>
</evidence>
<comment type="similarity">
    <text evidence="3">Belongs to the TMEM47 family.</text>
</comment>
<evidence type="ECO:0000256" key="4">
    <source>
        <dbReference type="ARBA" id="ARBA00022692"/>
    </source>
</evidence>
<dbReference type="Proteomes" id="UP000034805">
    <property type="component" value="Unassembled WGS sequence"/>
</dbReference>
<dbReference type="PANTHER" id="PTHR14399:SF12">
    <property type="entry name" value="TRANSMEMBRANE PROTEIN 47"/>
    <property type="match status" value="1"/>
</dbReference>
<evidence type="ECO:0000256" key="8">
    <source>
        <dbReference type="SAM" id="Phobius"/>
    </source>
</evidence>
<evidence type="ECO:0000313" key="10">
    <source>
        <dbReference type="Proteomes" id="UP000034805"/>
    </source>
</evidence>
<organism evidence="9 10">
    <name type="scientific">Scleropages formosus</name>
    <name type="common">Asian bonytongue</name>
    <name type="synonym">Osteoglossum formosum</name>
    <dbReference type="NCBI Taxonomy" id="113540"/>
    <lineage>
        <taxon>Eukaryota</taxon>
        <taxon>Metazoa</taxon>
        <taxon>Chordata</taxon>
        <taxon>Craniata</taxon>
        <taxon>Vertebrata</taxon>
        <taxon>Euteleostomi</taxon>
        <taxon>Actinopterygii</taxon>
        <taxon>Neopterygii</taxon>
        <taxon>Teleostei</taxon>
        <taxon>Osteoglossocephala</taxon>
        <taxon>Osteoglossomorpha</taxon>
        <taxon>Osteoglossiformes</taxon>
        <taxon>Osteoglossidae</taxon>
        <taxon>Scleropages</taxon>
    </lineage>
</organism>
<feature type="transmembrane region" description="Helical" evidence="8">
    <location>
        <begin position="258"/>
        <end position="279"/>
    </location>
</feature>
<dbReference type="EMBL" id="JARO02018845">
    <property type="protein sequence ID" value="KPP56807.1"/>
    <property type="molecule type" value="Genomic_DNA"/>
</dbReference>
<evidence type="ECO:0000256" key="2">
    <source>
        <dbReference type="ARBA" id="ARBA00004282"/>
    </source>
</evidence>
<feature type="transmembrane region" description="Helical" evidence="8">
    <location>
        <begin position="43"/>
        <end position="67"/>
    </location>
</feature>
<dbReference type="GO" id="GO:0016020">
    <property type="term" value="C:membrane"/>
    <property type="evidence" value="ECO:0007669"/>
    <property type="project" value="UniProtKB-SubCell"/>
</dbReference>
<evidence type="ECO:0000256" key="5">
    <source>
        <dbReference type="ARBA" id="ARBA00022949"/>
    </source>
</evidence>
<name>A0A0P7XV86_SCLFO</name>
<accession>A0A0P7XV86</accession>
<evidence type="ECO:0000256" key="3">
    <source>
        <dbReference type="ARBA" id="ARBA00008691"/>
    </source>
</evidence>
<dbReference type="GO" id="GO:0005911">
    <property type="term" value="C:cell-cell junction"/>
    <property type="evidence" value="ECO:0007669"/>
    <property type="project" value="TreeGrafter"/>
</dbReference>
<gene>
    <name evidence="9" type="ORF">Z043_125536</name>
</gene>
<keyword evidence="5" id="KW-0965">Cell junction</keyword>
<evidence type="ECO:0000256" key="1">
    <source>
        <dbReference type="ARBA" id="ARBA00004141"/>
    </source>
</evidence>
<evidence type="ECO:0000256" key="6">
    <source>
        <dbReference type="ARBA" id="ARBA00022989"/>
    </source>
</evidence>
<evidence type="ECO:0008006" key="11">
    <source>
        <dbReference type="Google" id="ProtNLM"/>
    </source>
</evidence>
<keyword evidence="6 8" id="KW-1133">Transmembrane helix</keyword>
<sequence>MDCGTEAFGPSDEFSSRDLVRATRTGRRNRVDVRVCFSPDWQVATMVLLLTGATVTLVAFLIALISLCRGTQRKHYRTVAVFLFTAAVVQVPLPGRWPSCSYSSCTQAPGTQRHARGPPRLPPRSLAQLRGEEAAHPASVNALTWVAHPPGPAGIQALGSGDDAPPIGSLDTLASRVPHGGEREDGASLLGAAWNRSVRRRTGAEQSDAVSDEGRNVFPQGYGFLENTRVVLQACALILYPIKFIDGTVLQIYHEFNWGYGMGWGATIFMLGGGILFCLRTDMYEDALY</sequence>
<dbReference type="AlphaFoldDB" id="A0A0P7XV86"/>
<dbReference type="GO" id="GO:0098609">
    <property type="term" value="P:cell-cell adhesion"/>
    <property type="evidence" value="ECO:0007669"/>
    <property type="project" value="TreeGrafter"/>
</dbReference>
<keyword evidence="7 8" id="KW-0472">Membrane</keyword>
<comment type="caution">
    <text evidence="9">The sequence shown here is derived from an EMBL/GenBank/DDBJ whole genome shotgun (WGS) entry which is preliminary data.</text>
</comment>
<proteinExistence type="inferred from homology"/>
<dbReference type="PANTHER" id="PTHR14399">
    <property type="entry name" value="P53-INDUCED PROTEIN RELATED"/>
    <property type="match status" value="1"/>
</dbReference>
<reference evidence="9 10" key="1">
    <citation type="submission" date="2015-08" db="EMBL/GenBank/DDBJ databases">
        <title>The genome of the Asian arowana (Scleropages formosus).</title>
        <authorList>
            <person name="Tan M.H."/>
            <person name="Gan H.M."/>
            <person name="Croft L.J."/>
            <person name="Austin C.M."/>
        </authorList>
    </citation>
    <scope>NUCLEOTIDE SEQUENCE [LARGE SCALE GENOMIC DNA]</scope>
    <source>
        <strain evidence="9">Aro1</strain>
    </source>
</reference>
<comment type="subcellular location">
    <subcellularLocation>
        <location evidence="2">Cell junction</location>
    </subcellularLocation>
    <subcellularLocation>
        <location evidence="1">Membrane</location>
        <topology evidence="1">Multi-pass membrane protein</topology>
    </subcellularLocation>
</comment>
<evidence type="ECO:0000313" key="9">
    <source>
        <dbReference type="EMBL" id="KPP56807.1"/>
    </source>
</evidence>
<protein>
    <recommendedName>
        <fullName evidence="11">Transmembrane protein 47-like</fullName>
    </recommendedName>
</protein>